<dbReference type="PANTHER" id="PTHR30135:SF3">
    <property type="entry name" value="GLUCONEOGENESIS FACTOR-RELATED"/>
    <property type="match status" value="1"/>
</dbReference>
<dbReference type="GO" id="GO:0043743">
    <property type="term" value="F:LPPG:FO 2-phospho-L-lactate transferase activity"/>
    <property type="evidence" value="ECO:0007669"/>
    <property type="project" value="InterPro"/>
</dbReference>
<gene>
    <name evidence="3" type="ORF">COT75_02710</name>
</gene>
<keyword evidence="1 2" id="KW-0963">Cytoplasm</keyword>
<accession>A0A2H0W954</accession>
<evidence type="ECO:0000256" key="1">
    <source>
        <dbReference type="ARBA" id="ARBA00022490"/>
    </source>
</evidence>
<dbReference type="SUPFAM" id="SSF142338">
    <property type="entry name" value="CofD-like"/>
    <property type="match status" value="1"/>
</dbReference>
<sequence length="328" mass="36344">MKKKKKIVVIGGGTGSFVVLSGLRKYPVSLTAIVSVTDSGGSTGRLRTEFGFLPVGDMRQCLAALKAENGDDYIRKILLYRFSKGKGLKGHNLGNLILTALTDLTNSEPRAVEIAARIFRLEGKIFPVTTSNIQLKATYEDGKTIIGEHEIDEPKHQGGKKIIKLSTKPKAKIYLKAKKAIQEADLIILGPGDLYTSILPNLVIEGTKKAIQNSKAKIIYIVNLMTRYGQTPNFTAQDHIKEIEKHLGRKLNLVLLNTGKIPDKVLNLYKQEKGFPVKDDLKNNNNFKLIRKDFLAPAIKMKSKGDVLQRSYLRHSPDKLAKAITSLL</sequence>
<dbReference type="Gene3D" id="3.40.50.10680">
    <property type="entry name" value="CofD-like domains"/>
    <property type="match status" value="1"/>
</dbReference>
<comment type="subcellular location">
    <subcellularLocation>
        <location evidence="2">Cytoplasm</location>
    </subcellularLocation>
</comment>
<comment type="function">
    <text evidence="2">Required for morphogenesis under gluconeogenic growth conditions.</text>
</comment>
<dbReference type="EMBL" id="PEZT01000016">
    <property type="protein sequence ID" value="PIS09147.1"/>
    <property type="molecule type" value="Genomic_DNA"/>
</dbReference>
<comment type="similarity">
    <text evidence="2">Belongs to the gluconeogenesis factor family.</text>
</comment>
<comment type="caution">
    <text evidence="3">The sequence shown here is derived from an EMBL/GenBank/DDBJ whole genome shotgun (WGS) entry which is preliminary data.</text>
</comment>
<dbReference type="GO" id="GO:0005737">
    <property type="term" value="C:cytoplasm"/>
    <property type="evidence" value="ECO:0007669"/>
    <property type="project" value="UniProtKB-SubCell"/>
</dbReference>
<dbReference type="InterPro" id="IPR002882">
    <property type="entry name" value="CofD"/>
</dbReference>
<dbReference type="CDD" id="cd07187">
    <property type="entry name" value="YvcK_like"/>
    <property type="match status" value="1"/>
</dbReference>
<evidence type="ECO:0000256" key="2">
    <source>
        <dbReference type="HAMAP-Rule" id="MF_00973"/>
    </source>
</evidence>
<evidence type="ECO:0000313" key="3">
    <source>
        <dbReference type="EMBL" id="PIS09147.1"/>
    </source>
</evidence>
<dbReference type="GO" id="GO:0008360">
    <property type="term" value="P:regulation of cell shape"/>
    <property type="evidence" value="ECO:0007669"/>
    <property type="project" value="UniProtKB-UniRule"/>
</dbReference>
<dbReference type="HAMAP" id="MF_00973">
    <property type="entry name" value="Gluconeogen_factor"/>
    <property type="match status" value="1"/>
</dbReference>
<dbReference type="Proteomes" id="UP000230093">
    <property type="component" value="Unassembled WGS sequence"/>
</dbReference>
<dbReference type="PANTHER" id="PTHR30135">
    <property type="entry name" value="UNCHARACTERIZED PROTEIN YVCK-RELATED"/>
    <property type="match status" value="1"/>
</dbReference>
<reference evidence="4" key="1">
    <citation type="submission" date="2017-09" db="EMBL/GenBank/DDBJ databases">
        <title>Depth-based differentiation of microbial function through sediment-hosted aquifers and enrichment of novel symbionts in the deep terrestrial subsurface.</title>
        <authorList>
            <person name="Probst A.J."/>
            <person name="Ladd B."/>
            <person name="Jarett J.K."/>
            <person name="Geller-Mcgrath D.E."/>
            <person name="Sieber C.M.K."/>
            <person name="Emerson J.B."/>
            <person name="Anantharaman K."/>
            <person name="Thomas B.C."/>
            <person name="Malmstrom R."/>
            <person name="Stieglmeier M."/>
            <person name="Klingl A."/>
            <person name="Woyke T."/>
            <person name="Ryan C.M."/>
            <person name="Banfield J.F."/>
        </authorList>
    </citation>
    <scope>NUCLEOTIDE SEQUENCE [LARGE SCALE GENOMIC DNA]</scope>
</reference>
<dbReference type="InterPro" id="IPR038136">
    <property type="entry name" value="CofD-like_dom_sf"/>
</dbReference>
<dbReference type="InterPro" id="IPR010119">
    <property type="entry name" value="Gluconeogen_factor"/>
</dbReference>
<protein>
    <recommendedName>
        <fullName evidence="2">Putative gluconeogenesis factor</fullName>
    </recommendedName>
</protein>
<evidence type="ECO:0000313" key="4">
    <source>
        <dbReference type="Proteomes" id="UP000230093"/>
    </source>
</evidence>
<dbReference type="NCBIfam" id="TIGR01826">
    <property type="entry name" value="CofD_related"/>
    <property type="match status" value="1"/>
</dbReference>
<dbReference type="AlphaFoldDB" id="A0A2H0W954"/>
<organism evidence="3 4">
    <name type="scientific">Candidatus Beckwithbacteria bacterium CG10_big_fil_rev_8_21_14_0_10_34_10</name>
    <dbReference type="NCBI Taxonomy" id="1974495"/>
    <lineage>
        <taxon>Bacteria</taxon>
        <taxon>Candidatus Beckwithiibacteriota</taxon>
    </lineage>
</organism>
<name>A0A2H0W954_9BACT</name>
<proteinExistence type="inferred from homology"/>
<dbReference type="Pfam" id="PF01933">
    <property type="entry name" value="CofD"/>
    <property type="match status" value="1"/>
</dbReference>